<evidence type="ECO:0000313" key="3">
    <source>
        <dbReference type="Proteomes" id="UP000295484"/>
    </source>
</evidence>
<dbReference type="EMBL" id="SOEB01000016">
    <property type="protein sequence ID" value="TDX26862.1"/>
    <property type="molecule type" value="Genomic_DNA"/>
</dbReference>
<organism evidence="2 3">
    <name type="scientific">Rhodovulum visakhapatnamense</name>
    <dbReference type="NCBI Taxonomy" id="364297"/>
    <lineage>
        <taxon>Bacteria</taxon>
        <taxon>Pseudomonadati</taxon>
        <taxon>Pseudomonadota</taxon>
        <taxon>Alphaproteobacteria</taxon>
        <taxon>Rhodobacterales</taxon>
        <taxon>Paracoccaceae</taxon>
        <taxon>Rhodovulum</taxon>
    </lineage>
</organism>
<dbReference type="AlphaFoldDB" id="A0A4R8FN80"/>
<evidence type="ECO:0000313" key="2">
    <source>
        <dbReference type="EMBL" id="TDX26862.1"/>
    </source>
</evidence>
<proteinExistence type="predicted"/>
<protein>
    <submittedName>
        <fullName evidence="2">Uncharacterized protein</fullName>
    </submittedName>
</protein>
<dbReference type="Proteomes" id="UP000295484">
    <property type="component" value="Unassembled WGS sequence"/>
</dbReference>
<reference evidence="2 3" key="1">
    <citation type="submission" date="2019-03" db="EMBL/GenBank/DDBJ databases">
        <title>Genomic Encyclopedia of Type Strains, Phase IV (KMG-IV): sequencing the most valuable type-strain genomes for metagenomic binning, comparative biology and taxonomic classification.</title>
        <authorList>
            <person name="Goeker M."/>
        </authorList>
    </citation>
    <scope>NUCLEOTIDE SEQUENCE [LARGE SCALE GENOMIC DNA]</scope>
    <source>
        <strain evidence="2 3">JA181</strain>
    </source>
</reference>
<name>A0A4R8FN80_9RHOB</name>
<accession>A0A4R8FN80</accession>
<feature type="region of interest" description="Disordered" evidence="1">
    <location>
        <begin position="22"/>
        <end position="47"/>
    </location>
</feature>
<sequence length="68" mass="8072">MSRRSTRLKGEFLEQGWARVTSRARRPRNRPEVHARGGQQGYGRKDEAAPRQWRLFLAYRANLTFTLR</sequence>
<gene>
    <name evidence="2" type="ORF">EV657_11641</name>
</gene>
<comment type="caution">
    <text evidence="2">The sequence shown here is derived from an EMBL/GenBank/DDBJ whole genome shotgun (WGS) entry which is preliminary data.</text>
</comment>
<evidence type="ECO:0000256" key="1">
    <source>
        <dbReference type="SAM" id="MobiDB-lite"/>
    </source>
</evidence>